<feature type="compositionally biased region" description="Basic and acidic residues" evidence="1">
    <location>
        <begin position="51"/>
        <end position="66"/>
    </location>
</feature>
<feature type="region of interest" description="Disordered" evidence="1">
    <location>
        <begin position="1"/>
        <end position="85"/>
    </location>
</feature>
<reference evidence="2" key="1">
    <citation type="journal article" date="2023" name="Plant J.">
        <title>The genome of the king protea, Protea cynaroides.</title>
        <authorList>
            <person name="Chang J."/>
            <person name="Duong T.A."/>
            <person name="Schoeman C."/>
            <person name="Ma X."/>
            <person name="Roodt D."/>
            <person name="Barker N."/>
            <person name="Li Z."/>
            <person name="Van de Peer Y."/>
            <person name="Mizrachi E."/>
        </authorList>
    </citation>
    <scope>NUCLEOTIDE SEQUENCE</scope>
    <source>
        <tissue evidence="2">Young leaves</tissue>
    </source>
</reference>
<name>A0A9Q0GY42_9MAGN</name>
<dbReference type="Proteomes" id="UP001141806">
    <property type="component" value="Unassembled WGS sequence"/>
</dbReference>
<accession>A0A9Q0GY42</accession>
<feature type="compositionally biased region" description="Basic residues" evidence="1">
    <location>
        <begin position="1"/>
        <end position="14"/>
    </location>
</feature>
<protein>
    <submittedName>
        <fullName evidence="2">Uncharacterized protein</fullName>
    </submittedName>
</protein>
<proteinExistence type="predicted"/>
<keyword evidence="3" id="KW-1185">Reference proteome</keyword>
<evidence type="ECO:0000256" key="1">
    <source>
        <dbReference type="SAM" id="MobiDB-lite"/>
    </source>
</evidence>
<organism evidence="2 3">
    <name type="scientific">Protea cynaroides</name>
    <dbReference type="NCBI Taxonomy" id="273540"/>
    <lineage>
        <taxon>Eukaryota</taxon>
        <taxon>Viridiplantae</taxon>
        <taxon>Streptophyta</taxon>
        <taxon>Embryophyta</taxon>
        <taxon>Tracheophyta</taxon>
        <taxon>Spermatophyta</taxon>
        <taxon>Magnoliopsida</taxon>
        <taxon>Proteales</taxon>
        <taxon>Proteaceae</taxon>
        <taxon>Protea</taxon>
    </lineage>
</organism>
<evidence type="ECO:0000313" key="3">
    <source>
        <dbReference type="Proteomes" id="UP001141806"/>
    </source>
</evidence>
<sequence>MNRASIKGRRRVQRQRGFGDNQAVGALRSSQNGEFTRVRGVPYRGQPQGGRDGDAGEASEHSDKSSSSEGANTSKGLEVQGLNEGRLGVFEKTGSKWELTVEMVDWPGWLKAI</sequence>
<gene>
    <name evidence="2" type="ORF">NE237_012522</name>
</gene>
<evidence type="ECO:0000313" key="2">
    <source>
        <dbReference type="EMBL" id="KAJ4955739.1"/>
    </source>
</evidence>
<dbReference type="AlphaFoldDB" id="A0A9Q0GY42"/>
<comment type="caution">
    <text evidence="2">The sequence shown here is derived from an EMBL/GenBank/DDBJ whole genome shotgun (WGS) entry which is preliminary data.</text>
</comment>
<dbReference type="EMBL" id="JAMYWD010000011">
    <property type="protein sequence ID" value="KAJ4955739.1"/>
    <property type="molecule type" value="Genomic_DNA"/>
</dbReference>